<reference evidence="1" key="1">
    <citation type="submission" date="2014-12" db="EMBL/GenBank/DDBJ databases">
        <title>Insight into the proteome of Arion vulgaris.</title>
        <authorList>
            <person name="Aradska J."/>
            <person name="Bulat T."/>
            <person name="Smidak R."/>
            <person name="Sarate P."/>
            <person name="Gangsoo J."/>
            <person name="Sialana F."/>
            <person name="Bilban M."/>
            <person name="Lubec G."/>
        </authorList>
    </citation>
    <scope>NUCLEOTIDE SEQUENCE</scope>
    <source>
        <tissue evidence="1">Skin</tissue>
    </source>
</reference>
<feature type="non-terminal residue" evidence="1">
    <location>
        <position position="68"/>
    </location>
</feature>
<evidence type="ECO:0000313" key="1">
    <source>
        <dbReference type="EMBL" id="CEK99693.1"/>
    </source>
</evidence>
<protein>
    <submittedName>
        <fullName evidence="1">Uncharacterized protein</fullName>
    </submittedName>
</protein>
<gene>
    <name evidence="1" type="primary">ORF221908</name>
</gene>
<accession>A0A0B7C3A6</accession>
<dbReference type="EMBL" id="HACG01052822">
    <property type="protein sequence ID" value="CEK99693.1"/>
    <property type="molecule type" value="Transcribed_RNA"/>
</dbReference>
<proteinExistence type="predicted"/>
<feature type="non-terminal residue" evidence="1">
    <location>
        <position position="1"/>
    </location>
</feature>
<sequence length="68" mass="8166">VCWPLPDVKKCELLKLTSRRNPIEFNFRPSSTLEYEAMFEYILKEVDKQIGYILQESYGETFTNCKRR</sequence>
<name>A0A0B7C3A6_9EUPU</name>
<dbReference type="AlphaFoldDB" id="A0A0B7C3A6"/>
<organism evidence="1">
    <name type="scientific">Arion vulgaris</name>
    <dbReference type="NCBI Taxonomy" id="1028688"/>
    <lineage>
        <taxon>Eukaryota</taxon>
        <taxon>Metazoa</taxon>
        <taxon>Spiralia</taxon>
        <taxon>Lophotrochozoa</taxon>
        <taxon>Mollusca</taxon>
        <taxon>Gastropoda</taxon>
        <taxon>Heterobranchia</taxon>
        <taxon>Euthyneura</taxon>
        <taxon>Panpulmonata</taxon>
        <taxon>Eupulmonata</taxon>
        <taxon>Stylommatophora</taxon>
        <taxon>Helicina</taxon>
        <taxon>Arionoidea</taxon>
        <taxon>Arionidae</taxon>
        <taxon>Arion</taxon>
    </lineage>
</organism>